<dbReference type="Pfam" id="PF00059">
    <property type="entry name" value="Lectin_C"/>
    <property type="match status" value="1"/>
</dbReference>
<dbReference type="Proteomes" id="UP000694389">
    <property type="component" value="Unassembled WGS sequence"/>
</dbReference>
<feature type="domain" description="C-type lectin" evidence="1">
    <location>
        <begin position="25"/>
        <end position="139"/>
    </location>
</feature>
<dbReference type="Gene3D" id="3.10.100.10">
    <property type="entry name" value="Mannose-Binding Protein A, subunit A"/>
    <property type="match status" value="1"/>
</dbReference>
<dbReference type="GeneTree" id="ENSGT00940000163911"/>
<protein>
    <recommendedName>
        <fullName evidence="1">C-type lectin domain-containing protein</fullName>
    </recommendedName>
</protein>
<dbReference type="SUPFAM" id="SSF56436">
    <property type="entry name" value="C-type lectin-like"/>
    <property type="match status" value="1"/>
</dbReference>
<evidence type="ECO:0000313" key="2">
    <source>
        <dbReference type="Ensembl" id="ENSDLAP00005077004.1"/>
    </source>
</evidence>
<evidence type="ECO:0000313" key="3">
    <source>
        <dbReference type="Proteomes" id="UP000694389"/>
    </source>
</evidence>
<name>A0A8P4KJ20_DICLA</name>
<organism evidence="2 3">
    <name type="scientific">Dicentrarchus labrax</name>
    <name type="common">European seabass</name>
    <name type="synonym">Morone labrax</name>
    <dbReference type="NCBI Taxonomy" id="13489"/>
    <lineage>
        <taxon>Eukaryota</taxon>
        <taxon>Metazoa</taxon>
        <taxon>Chordata</taxon>
        <taxon>Craniata</taxon>
        <taxon>Vertebrata</taxon>
        <taxon>Euteleostomi</taxon>
        <taxon>Actinopterygii</taxon>
        <taxon>Neopterygii</taxon>
        <taxon>Teleostei</taxon>
        <taxon>Neoteleostei</taxon>
        <taxon>Acanthomorphata</taxon>
        <taxon>Eupercaria</taxon>
        <taxon>Moronidae</taxon>
        <taxon>Dicentrarchus</taxon>
    </lineage>
</organism>
<dbReference type="InterPro" id="IPR016186">
    <property type="entry name" value="C-type_lectin-like/link_sf"/>
</dbReference>
<evidence type="ECO:0000259" key="1">
    <source>
        <dbReference type="PROSITE" id="PS50041"/>
    </source>
</evidence>
<dbReference type="InterPro" id="IPR001304">
    <property type="entry name" value="C-type_lectin-like"/>
</dbReference>
<accession>A0A8P4KJ20</accession>
<dbReference type="SMART" id="SM00034">
    <property type="entry name" value="CLECT"/>
    <property type="match status" value="1"/>
</dbReference>
<sequence length="149" mass="17073">MEGNTFLFTVVSGLCFLPGGFPHHYILVEKEKTWTEAQSYCREKYTDLASLHNDQDLAQLIELTSSYHQVWIGLSLHNGNSWRWSLKMEGYYGEGEAEFRNWKSGEPNNIGGYENCVAMDNGGTWADDICNQTKPFVCYRGKKKNVVEM</sequence>
<dbReference type="PANTHER" id="PTHR45784:SF3">
    <property type="entry name" value="C-TYPE LECTIN DOMAIN FAMILY 4 MEMBER K-LIKE-RELATED"/>
    <property type="match status" value="1"/>
</dbReference>
<reference evidence="2" key="2">
    <citation type="submission" date="2025-09" db="UniProtKB">
        <authorList>
            <consortium name="Ensembl"/>
        </authorList>
    </citation>
    <scope>IDENTIFICATION</scope>
</reference>
<dbReference type="CDD" id="cd03602">
    <property type="entry name" value="CLECT_1"/>
    <property type="match status" value="1"/>
</dbReference>
<proteinExistence type="predicted"/>
<dbReference type="PROSITE" id="PS50041">
    <property type="entry name" value="C_TYPE_LECTIN_2"/>
    <property type="match status" value="1"/>
</dbReference>
<dbReference type="AlphaFoldDB" id="A0A8P4KJ20"/>
<dbReference type="InterPro" id="IPR016187">
    <property type="entry name" value="CTDL_fold"/>
</dbReference>
<reference evidence="2" key="1">
    <citation type="submission" date="2025-08" db="UniProtKB">
        <authorList>
            <consortium name="Ensembl"/>
        </authorList>
    </citation>
    <scope>IDENTIFICATION</scope>
</reference>
<keyword evidence="3" id="KW-1185">Reference proteome</keyword>
<dbReference type="PANTHER" id="PTHR45784">
    <property type="entry name" value="C-TYPE LECTIN DOMAIN FAMILY 20 MEMBER A-RELATED"/>
    <property type="match status" value="1"/>
</dbReference>
<dbReference type="Ensembl" id="ENSDLAT00005082008.1">
    <property type="protein sequence ID" value="ENSDLAP00005077004.1"/>
    <property type="gene ID" value="ENSDLAG00005029231.1"/>
</dbReference>